<sequence>MVVPRCYQDISLRQTRNQMDSALQKKTVDKGVTFLLHTSYVEKVSFGREPAALVCKNCGQFIVTEISRHNGVCSFFTVLVTLFLCTPCAWLPLILPTCKDTLHTCPNCGAIIGIHRYFK</sequence>
<dbReference type="GO" id="GO:0031902">
    <property type="term" value="C:late endosome membrane"/>
    <property type="evidence" value="ECO:0007669"/>
    <property type="project" value="UniProtKB-SubCell"/>
</dbReference>
<dbReference type="GO" id="GO:0008270">
    <property type="term" value="F:zinc ion binding"/>
    <property type="evidence" value="ECO:0007669"/>
    <property type="project" value="TreeGrafter"/>
</dbReference>
<dbReference type="InterPro" id="IPR006629">
    <property type="entry name" value="LITAF"/>
</dbReference>
<keyword evidence="7 8" id="KW-0472">Membrane</keyword>
<comment type="similarity">
    <text evidence="4">Belongs to the CDIP1/LITAF family.</text>
</comment>
<evidence type="ECO:0000256" key="2">
    <source>
        <dbReference type="ARBA" id="ARBA00004481"/>
    </source>
</evidence>
<dbReference type="AlphaFoldDB" id="A0A4Y2BW06"/>
<feature type="transmembrane region" description="Helical" evidence="8">
    <location>
        <begin position="72"/>
        <end position="95"/>
    </location>
</feature>
<comment type="caution">
    <text evidence="10">The sequence shown here is derived from an EMBL/GenBank/DDBJ whole genome shotgun (WGS) entry which is preliminary data.</text>
</comment>
<dbReference type="PANTHER" id="PTHR23292">
    <property type="entry name" value="LIPOPOLYSACCHARIDE-INDUCED TUMOR NECROSIS FACTOR-ALPHA FACTOR"/>
    <property type="match status" value="1"/>
</dbReference>
<proteinExistence type="inferred from homology"/>
<evidence type="ECO:0000256" key="1">
    <source>
        <dbReference type="ARBA" id="ARBA00004414"/>
    </source>
</evidence>
<organism evidence="10 11">
    <name type="scientific">Araneus ventricosus</name>
    <name type="common">Orbweaver spider</name>
    <name type="synonym">Epeira ventricosa</name>
    <dbReference type="NCBI Taxonomy" id="182803"/>
    <lineage>
        <taxon>Eukaryota</taxon>
        <taxon>Metazoa</taxon>
        <taxon>Ecdysozoa</taxon>
        <taxon>Arthropoda</taxon>
        <taxon>Chelicerata</taxon>
        <taxon>Arachnida</taxon>
        <taxon>Araneae</taxon>
        <taxon>Araneomorphae</taxon>
        <taxon>Entelegynae</taxon>
        <taxon>Araneoidea</taxon>
        <taxon>Araneidae</taxon>
        <taxon>Araneus</taxon>
    </lineage>
</organism>
<keyword evidence="8" id="KW-1133">Transmembrane helix</keyword>
<protein>
    <recommendedName>
        <fullName evidence="9">LITAF domain-containing protein</fullName>
    </recommendedName>
</protein>
<dbReference type="OrthoDB" id="5599753at2759"/>
<dbReference type="Pfam" id="PF10601">
    <property type="entry name" value="zf-LITAF-like"/>
    <property type="match status" value="1"/>
</dbReference>
<dbReference type="Proteomes" id="UP000499080">
    <property type="component" value="Unassembled WGS sequence"/>
</dbReference>
<evidence type="ECO:0000256" key="7">
    <source>
        <dbReference type="ARBA" id="ARBA00023136"/>
    </source>
</evidence>
<accession>A0A4Y2BW06</accession>
<keyword evidence="6" id="KW-0862">Zinc</keyword>
<evidence type="ECO:0000256" key="4">
    <source>
        <dbReference type="ARBA" id="ARBA00005975"/>
    </source>
</evidence>
<dbReference type="GO" id="GO:0005765">
    <property type="term" value="C:lysosomal membrane"/>
    <property type="evidence" value="ECO:0007669"/>
    <property type="project" value="UniProtKB-SubCell"/>
</dbReference>
<feature type="domain" description="LITAF" evidence="9">
    <location>
        <begin position="35"/>
        <end position="117"/>
    </location>
</feature>
<comment type="subcellular location">
    <subcellularLocation>
        <location evidence="2">Endosome membrane</location>
        <topology evidence="2">Peripheral membrane protein</topology>
    </subcellularLocation>
    <subcellularLocation>
        <location evidence="1">Late endosome membrane</location>
    </subcellularLocation>
    <subcellularLocation>
        <location evidence="3">Lysosome membrane</location>
        <topology evidence="3">Peripheral membrane protein</topology>
        <orientation evidence="3">Cytoplasmic side</orientation>
    </subcellularLocation>
</comment>
<evidence type="ECO:0000313" key="10">
    <source>
        <dbReference type="EMBL" id="GBL96441.1"/>
    </source>
</evidence>
<evidence type="ECO:0000313" key="11">
    <source>
        <dbReference type="Proteomes" id="UP000499080"/>
    </source>
</evidence>
<keyword evidence="8" id="KW-0812">Transmembrane</keyword>
<reference evidence="10 11" key="1">
    <citation type="journal article" date="2019" name="Sci. Rep.">
        <title>Orb-weaving spider Araneus ventricosus genome elucidates the spidroin gene catalogue.</title>
        <authorList>
            <person name="Kono N."/>
            <person name="Nakamura H."/>
            <person name="Ohtoshi R."/>
            <person name="Moran D.A.P."/>
            <person name="Shinohara A."/>
            <person name="Yoshida Y."/>
            <person name="Fujiwara M."/>
            <person name="Mori M."/>
            <person name="Tomita M."/>
            <person name="Arakawa K."/>
        </authorList>
    </citation>
    <scope>NUCLEOTIDE SEQUENCE [LARGE SCALE GENOMIC DNA]</scope>
</reference>
<gene>
    <name evidence="10" type="ORF">AVEN_43750_1</name>
</gene>
<keyword evidence="11" id="KW-1185">Reference proteome</keyword>
<keyword evidence="5" id="KW-0479">Metal-binding</keyword>
<dbReference type="SMART" id="SM00714">
    <property type="entry name" value="LITAF"/>
    <property type="match status" value="1"/>
</dbReference>
<evidence type="ECO:0000256" key="5">
    <source>
        <dbReference type="ARBA" id="ARBA00022723"/>
    </source>
</evidence>
<evidence type="ECO:0000259" key="9">
    <source>
        <dbReference type="PROSITE" id="PS51837"/>
    </source>
</evidence>
<dbReference type="PANTHER" id="PTHR23292:SF6">
    <property type="entry name" value="FI16602P1-RELATED"/>
    <property type="match status" value="1"/>
</dbReference>
<dbReference type="PROSITE" id="PS51837">
    <property type="entry name" value="LITAF"/>
    <property type="match status" value="1"/>
</dbReference>
<dbReference type="InterPro" id="IPR037519">
    <property type="entry name" value="LITAF_fam"/>
</dbReference>
<name>A0A4Y2BW06_ARAVE</name>
<evidence type="ECO:0000256" key="8">
    <source>
        <dbReference type="SAM" id="Phobius"/>
    </source>
</evidence>
<evidence type="ECO:0000256" key="3">
    <source>
        <dbReference type="ARBA" id="ARBA00004630"/>
    </source>
</evidence>
<evidence type="ECO:0000256" key="6">
    <source>
        <dbReference type="ARBA" id="ARBA00022833"/>
    </source>
</evidence>
<dbReference type="EMBL" id="BGPR01000120">
    <property type="protein sequence ID" value="GBL96441.1"/>
    <property type="molecule type" value="Genomic_DNA"/>
</dbReference>